<dbReference type="InterPro" id="IPR057247">
    <property type="entry name" value="CARBOXYPEPT_ZN_2"/>
</dbReference>
<dbReference type="PROSITE" id="PS52035">
    <property type="entry name" value="PEPTIDASE_M14"/>
    <property type="match status" value="1"/>
</dbReference>
<evidence type="ECO:0000313" key="13">
    <source>
        <dbReference type="Proteomes" id="UP000887566"/>
    </source>
</evidence>
<sequence length="711" mass="77293">MLRLSGVFLLLLPLMLLVSVGGSPLQRAAPTYPGYHDYNALFDVLEVLSQKHPTKVHLYSVGKSVEGRELWVIAIAALSPSEHLIGRPEVKYVGNMHGDETVGRELLIMLAEYLLEAYGEDEAVTELLDSARVHIMPSMNPDGFEMAYPYRSSDGTCNTVFSARENANQKDLNRDFPDVYHRPLNDSWKPQVETLAVMQWLSEIPFVLSANLHGGTLVANYPFDSNPLKFELGGYAAAPDDDVFVHLAKHYVHFNPTLKDVCDSDYEVLHDGITNGAAWYPVYGGMQDYNYLKHGTMEITLELSCCKFPDRKQLTEYWEDNREALVHYLLEVNRGIRGFLLGANNTGVQATMWVKGRELAKFSSTRAGEYWRILLPGNYRIIVAADGYSQQAFDVRVFDDEPTLINLTLSHHVPSEMPAITHSTYRPSLPSMTPLASPPTVTEQHSSASTAVTSTPTSGANVRPTNLVDEQVTVTPTSATRQQNIWTTSDSSVLMPTPVTATLSTSSSPASSSAPSSATPSSPSRLATPATTLTTSNIVSDESDISASNDLSSEADTSTEISNSLSDATTLGRRPTPVASNTAISANSSSLSTSDSNNQLESSADDDTTSSPSRTTETVTSLFTIFWTSASITPSISRFYAQSTVPPPSATIEESVAEANATVSVPITHLMTVVDNTTVSAASTPHFSKRFRFLVTAVIGFLFLSQSAVLA</sequence>
<dbReference type="SUPFAM" id="SSF49464">
    <property type="entry name" value="Carboxypeptidase regulatory domain-like"/>
    <property type="match status" value="1"/>
</dbReference>
<evidence type="ECO:0000256" key="8">
    <source>
        <dbReference type="ARBA" id="ARBA00023180"/>
    </source>
</evidence>
<comment type="cofactor">
    <cofactor evidence="1">
        <name>Zn(2+)</name>
        <dbReference type="ChEBI" id="CHEBI:29105"/>
    </cofactor>
</comment>
<dbReference type="PANTHER" id="PTHR11532:SF84">
    <property type="entry name" value="CARBOXYPEPTIDASE M"/>
    <property type="match status" value="1"/>
</dbReference>
<dbReference type="CDD" id="cd11308">
    <property type="entry name" value="Peptidase_M14NE-CP-C_like"/>
    <property type="match status" value="1"/>
</dbReference>
<evidence type="ECO:0000256" key="1">
    <source>
        <dbReference type="ARBA" id="ARBA00001947"/>
    </source>
</evidence>
<feature type="active site" description="Proton donor/acceptor" evidence="9">
    <location>
        <position position="302"/>
    </location>
</feature>
<feature type="region of interest" description="Disordered" evidence="10">
    <location>
        <begin position="499"/>
        <end position="615"/>
    </location>
</feature>
<evidence type="ECO:0000256" key="5">
    <source>
        <dbReference type="ARBA" id="ARBA00022723"/>
    </source>
</evidence>
<dbReference type="WBParaSite" id="PSAMB.scaffold31size108074.g818.t1">
    <property type="protein sequence ID" value="PSAMB.scaffold31size108074.g818.t1"/>
    <property type="gene ID" value="PSAMB.scaffold31size108074.g818"/>
</dbReference>
<evidence type="ECO:0000256" key="4">
    <source>
        <dbReference type="ARBA" id="ARBA00022670"/>
    </source>
</evidence>
<protein>
    <submittedName>
        <fullName evidence="14">Peptidase M14 carboxypeptidase A domain-containing protein</fullName>
    </submittedName>
</protein>
<dbReference type="Gene3D" id="2.60.40.1120">
    <property type="entry name" value="Carboxypeptidase-like, regulatory domain"/>
    <property type="match status" value="1"/>
</dbReference>
<evidence type="ECO:0000256" key="11">
    <source>
        <dbReference type="SAM" id="SignalP"/>
    </source>
</evidence>
<evidence type="ECO:0000256" key="2">
    <source>
        <dbReference type="ARBA" id="ARBA00005988"/>
    </source>
</evidence>
<dbReference type="SMART" id="SM00631">
    <property type="entry name" value="Zn_pept"/>
    <property type="match status" value="1"/>
</dbReference>
<dbReference type="InterPro" id="IPR050753">
    <property type="entry name" value="Peptidase_M14_domain"/>
</dbReference>
<feature type="chain" id="PRO_5037803651" evidence="11">
    <location>
        <begin position="23"/>
        <end position="711"/>
    </location>
</feature>
<keyword evidence="3" id="KW-0121">Carboxypeptidase</keyword>
<dbReference type="PANTHER" id="PTHR11532">
    <property type="entry name" value="PROTEASE M14 CARBOXYPEPTIDASE"/>
    <property type="match status" value="1"/>
</dbReference>
<keyword evidence="5" id="KW-0479">Metal-binding</keyword>
<feature type="compositionally biased region" description="Low complexity" evidence="10">
    <location>
        <begin position="499"/>
        <end position="532"/>
    </location>
</feature>
<keyword evidence="11" id="KW-0732">Signal</keyword>
<keyword evidence="4" id="KW-0645">Protease</keyword>
<organism evidence="13 14">
    <name type="scientific">Plectus sambesii</name>
    <dbReference type="NCBI Taxonomy" id="2011161"/>
    <lineage>
        <taxon>Eukaryota</taxon>
        <taxon>Metazoa</taxon>
        <taxon>Ecdysozoa</taxon>
        <taxon>Nematoda</taxon>
        <taxon>Chromadorea</taxon>
        <taxon>Plectida</taxon>
        <taxon>Plectina</taxon>
        <taxon>Plectoidea</taxon>
        <taxon>Plectidae</taxon>
        <taxon>Plectus</taxon>
    </lineage>
</organism>
<dbReference type="Pfam" id="PF00246">
    <property type="entry name" value="Peptidase_M14"/>
    <property type="match status" value="1"/>
</dbReference>
<dbReference type="FunFam" id="3.40.630.10:FF:000020">
    <property type="entry name" value="Carboxypeptidase D"/>
    <property type="match status" value="1"/>
</dbReference>
<dbReference type="PROSITE" id="PS00132">
    <property type="entry name" value="CARBOXYPEPT_ZN_1"/>
    <property type="match status" value="1"/>
</dbReference>
<evidence type="ECO:0000313" key="14">
    <source>
        <dbReference type="WBParaSite" id="PSAMB.scaffold31size108074.g818.t1"/>
    </source>
</evidence>
<dbReference type="Proteomes" id="UP000887566">
    <property type="component" value="Unplaced"/>
</dbReference>
<feature type="region of interest" description="Disordered" evidence="10">
    <location>
        <begin position="427"/>
        <end position="464"/>
    </location>
</feature>
<dbReference type="GO" id="GO:0016485">
    <property type="term" value="P:protein processing"/>
    <property type="evidence" value="ECO:0007669"/>
    <property type="project" value="TreeGrafter"/>
</dbReference>
<evidence type="ECO:0000256" key="10">
    <source>
        <dbReference type="SAM" id="MobiDB-lite"/>
    </source>
</evidence>
<name>A0A914W539_9BILA</name>
<dbReference type="AlphaFoldDB" id="A0A914W539"/>
<feature type="compositionally biased region" description="Polar residues" evidence="10">
    <location>
        <begin position="533"/>
        <end position="569"/>
    </location>
</feature>
<feature type="compositionally biased region" description="Low complexity" evidence="10">
    <location>
        <begin position="446"/>
        <end position="460"/>
    </location>
</feature>
<dbReference type="InterPro" id="IPR057246">
    <property type="entry name" value="CARBOXYPEPT_ZN_1"/>
</dbReference>
<feature type="compositionally biased region" description="Low complexity" evidence="10">
    <location>
        <begin position="579"/>
        <end position="598"/>
    </location>
</feature>
<keyword evidence="6" id="KW-0378">Hydrolase</keyword>
<dbReference type="PRINTS" id="PR00765">
    <property type="entry name" value="CRBOXYPTASEA"/>
</dbReference>
<keyword evidence="8" id="KW-0325">Glycoprotein</keyword>
<dbReference type="PROSITE" id="PS00133">
    <property type="entry name" value="CARBOXYPEPT_ZN_2"/>
    <property type="match status" value="1"/>
</dbReference>
<evidence type="ECO:0000259" key="12">
    <source>
        <dbReference type="PROSITE" id="PS52035"/>
    </source>
</evidence>
<feature type="signal peptide" evidence="11">
    <location>
        <begin position="1"/>
        <end position="22"/>
    </location>
</feature>
<dbReference type="InterPro" id="IPR000834">
    <property type="entry name" value="Peptidase_M14"/>
</dbReference>
<dbReference type="Gene3D" id="3.40.630.10">
    <property type="entry name" value="Zn peptidases"/>
    <property type="match status" value="1"/>
</dbReference>
<evidence type="ECO:0000256" key="6">
    <source>
        <dbReference type="ARBA" id="ARBA00022801"/>
    </source>
</evidence>
<dbReference type="GO" id="GO:0006518">
    <property type="term" value="P:peptide metabolic process"/>
    <property type="evidence" value="ECO:0007669"/>
    <property type="project" value="TreeGrafter"/>
</dbReference>
<dbReference type="InterPro" id="IPR008969">
    <property type="entry name" value="CarboxyPept-like_regulatory"/>
</dbReference>
<evidence type="ECO:0000256" key="9">
    <source>
        <dbReference type="PROSITE-ProRule" id="PRU01379"/>
    </source>
</evidence>
<keyword evidence="7" id="KW-0862">Zinc</keyword>
<dbReference type="GO" id="GO:0004181">
    <property type="term" value="F:metallocarboxypeptidase activity"/>
    <property type="evidence" value="ECO:0007669"/>
    <property type="project" value="InterPro"/>
</dbReference>
<evidence type="ECO:0000256" key="3">
    <source>
        <dbReference type="ARBA" id="ARBA00022645"/>
    </source>
</evidence>
<dbReference type="SUPFAM" id="SSF53187">
    <property type="entry name" value="Zn-dependent exopeptidases"/>
    <property type="match status" value="1"/>
</dbReference>
<reference evidence="14" key="1">
    <citation type="submission" date="2022-11" db="UniProtKB">
        <authorList>
            <consortium name="WormBaseParasite"/>
        </authorList>
    </citation>
    <scope>IDENTIFICATION</scope>
</reference>
<dbReference type="GO" id="GO:0008270">
    <property type="term" value="F:zinc ion binding"/>
    <property type="evidence" value="ECO:0007669"/>
    <property type="project" value="InterPro"/>
</dbReference>
<feature type="domain" description="Peptidase M14" evidence="12">
    <location>
        <begin position="34"/>
        <end position="332"/>
    </location>
</feature>
<proteinExistence type="inferred from homology"/>
<evidence type="ECO:0000256" key="7">
    <source>
        <dbReference type="ARBA" id="ARBA00022833"/>
    </source>
</evidence>
<dbReference type="CDD" id="cd03858">
    <property type="entry name" value="M14_CP_N-E_like"/>
    <property type="match status" value="1"/>
</dbReference>
<keyword evidence="13" id="KW-1185">Reference proteome</keyword>
<dbReference type="GO" id="GO:0005615">
    <property type="term" value="C:extracellular space"/>
    <property type="evidence" value="ECO:0007669"/>
    <property type="project" value="TreeGrafter"/>
</dbReference>
<comment type="similarity">
    <text evidence="2 9">Belongs to the peptidase M14 family.</text>
</comment>
<accession>A0A914W539</accession>